<comment type="caution">
    <text evidence="3">The sequence shown here is derived from an EMBL/GenBank/DDBJ whole genome shotgun (WGS) entry which is preliminary data.</text>
</comment>
<gene>
    <name evidence="3" type="ORF">CLV47_110127</name>
</gene>
<accession>A0A2T0ZYG2</accession>
<protein>
    <recommendedName>
        <fullName evidence="2">SAV-6107-like HEPN domain-containing protein</fullName>
    </recommendedName>
</protein>
<evidence type="ECO:0000256" key="1">
    <source>
        <dbReference type="SAM" id="MobiDB-lite"/>
    </source>
</evidence>
<dbReference type="RefSeq" id="WP_106349472.1">
    <property type="nucleotide sequence ID" value="NZ_PVUE01000010.1"/>
</dbReference>
<keyword evidence="4" id="KW-1185">Reference proteome</keyword>
<feature type="domain" description="SAV-6107-like HEPN" evidence="2">
    <location>
        <begin position="22"/>
        <end position="126"/>
    </location>
</feature>
<organism evidence="3 4">
    <name type="scientific">Antricoccus suffuscus</name>
    <dbReference type="NCBI Taxonomy" id="1629062"/>
    <lineage>
        <taxon>Bacteria</taxon>
        <taxon>Bacillati</taxon>
        <taxon>Actinomycetota</taxon>
        <taxon>Actinomycetes</taxon>
        <taxon>Geodermatophilales</taxon>
        <taxon>Antricoccaceae</taxon>
        <taxon>Antricoccus</taxon>
    </lineage>
</organism>
<proteinExistence type="predicted"/>
<dbReference type="AlphaFoldDB" id="A0A2T0ZYG2"/>
<feature type="region of interest" description="Disordered" evidence="1">
    <location>
        <begin position="133"/>
        <end position="157"/>
    </location>
</feature>
<evidence type="ECO:0000313" key="3">
    <source>
        <dbReference type="EMBL" id="PRZ41399.1"/>
    </source>
</evidence>
<dbReference type="InterPro" id="IPR040891">
    <property type="entry name" value="HEPN_SAV_6107"/>
</dbReference>
<dbReference type="EMBL" id="PVUE01000010">
    <property type="protein sequence ID" value="PRZ41399.1"/>
    <property type="molecule type" value="Genomic_DNA"/>
</dbReference>
<name>A0A2T0ZYG2_9ACTN</name>
<sequence length="157" mass="17142">MNDNSATARQLLTAAWRSIAEATQHDDPTDRFDAANVAALRAAAAVVSVRAHPAGTNGVPGDRRRGLETVWDILPRIAPELAEWADFFAVHSRVRGVARSDRSVRIGQRQADDLLRDADRFAHQVRGMLLRDRTTRSASNAMPASDIQPASHIGTAR</sequence>
<evidence type="ECO:0000259" key="2">
    <source>
        <dbReference type="Pfam" id="PF18726"/>
    </source>
</evidence>
<dbReference type="OrthoDB" id="4570063at2"/>
<evidence type="ECO:0000313" key="4">
    <source>
        <dbReference type="Proteomes" id="UP000237752"/>
    </source>
</evidence>
<dbReference type="Pfam" id="PF18726">
    <property type="entry name" value="HEPN_SAV_6107"/>
    <property type="match status" value="1"/>
</dbReference>
<reference evidence="3 4" key="1">
    <citation type="submission" date="2018-03" db="EMBL/GenBank/DDBJ databases">
        <title>Genomic Encyclopedia of Archaeal and Bacterial Type Strains, Phase II (KMG-II): from individual species to whole genera.</title>
        <authorList>
            <person name="Goeker M."/>
        </authorList>
    </citation>
    <scope>NUCLEOTIDE SEQUENCE [LARGE SCALE GENOMIC DNA]</scope>
    <source>
        <strain evidence="3 4">DSM 100065</strain>
    </source>
</reference>
<dbReference type="Proteomes" id="UP000237752">
    <property type="component" value="Unassembled WGS sequence"/>
</dbReference>